<dbReference type="RefSeq" id="WP_109307262.1">
    <property type="nucleotide sequence ID" value="NZ_BJUF01000071.1"/>
</dbReference>
<dbReference type="GO" id="GO:0016740">
    <property type="term" value="F:transferase activity"/>
    <property type="evidence" value="ECO:0007669"/>
    <property type="project" value="UniProtKB-KW"/>
</dbReference>
<sequence>MYINTMYKKLDQVIVKHPKDAFINQQHLQENWEKYFYLAEPNFDEAVKEFDHFIALLKNEVREILYLKADTSVGLDSIYAHDPVKFTPNGAIILKSGKIARQSEAIAYKKFLQDNNIAIIGELTGDAVCDGGDIVWLNDQTIAIGRSYRTNDEAIRQLTEIVSPMVDEVKVIQLPHDLGEDACLHLMSFISIVDKDLAVVYSRLMPVALRQWLVSNDFELIEVPEDEYDLLGCNVLAIAPRVCIIPDGNPVTKQRLLDAGARVHSYKGDEITVKGTGGPTCLTSPVIRR</sequence>
<dbReference type="OrthoDB" id="9807502at2"/>
<dbReference type="EMBL" id="QFVR01000028">
    <property type="protein sequence ID" value="PWI24137.1"/>
    <property type="molecule type" value="Genomic_DNA"/>
</dbReference>
<dbReference type="Gene3D" id="3.75.10.10">
    <property type="entry name" value="L-arginine/glycine Amidinotransferase, Chain A"/>
    <property type="match status" value="1"/>
</dbReference>
<dbReference type="GO" id="GO:0019546">
    <property type="term" value="P:L-arginine deiminase pathway"/>
    <property type="evidence" value="ECO:0007669"/>
    <property type="project" value="TreeGrafter"/>
</dbReference>
<protein>
    <submittedName>
        <fullName evidence="1">Amidinotransferase</fullName>
    </submittedName>
</protein>
<dbReference type="AlphaFoldDB" id="A0A2U3AI01"/>
<evidence type="ECO:0000313" key="2">
    <source>
        <dbReference type="Proteomes" id="UP000245938"/>
    </source>
</evidence>
<proteinExistence type="predicted"/>
<gene>
    <name evidence="1" type="ORF">DEX24_15255</name>
</gene>
<name>A0A2U3AI01_9BACL</name>
<dbReference type="GO" id="GO:0016990">
    <property type="term" value="F:arginine deiminase activity"/>
    <property type="evidence" value="ECO:0007669"/>
    <property type="project" value="TreeGrafter"/>
</dbReference>
<comment type="caution">
    <text evidence="1">The sequence shown here is derived from an EMBL/GenBank/DDBJ whole genome shotgun (WGS) entry which is preliminary data.</text>
</comment>
<dbReference type="Pfam" id="PF02274">
    <property type="entry name" value="ADI"/>
    <property type="match status" value="2"/>
</dbReference>
<dbReference type="SUPFAM" id="SSF55909">
    <property type="entry name" value="Pentein"/>
    <property type="match status" value="1"/>
</dbReference>
<evidence type="ECO:0000313" key="1">
    <source>
        <dbReference type="EMBL" id="PWI24137.1"/>
    </source>
</evidence>
<keyword evidence="2" id="KW-1185">Reference proteome</keyword>
<organism evidence="1 2">
    <name type="scientific">Kurthia sibirica</name>
    <dbReference type="NCBI Taxonomy" id="202750"/>
    <lineage>
        <taxon>Bacteria</taxon>
        <taxon>Bacillati</taxon>
        <taxon>Bacillota</taxon>
        <taxon>Bacilli</taxon>
        <taxon>Bacillales</taxon>
        <taxon>Caryophanaceae</taxon>
        <taxon>Kurthia</taxon>
    </lineage>
</organism>
<accession>A0A2U3AI01</accession>
<dbReference type="PANTHER" id="PTHR47271:SF2">
    <property type="entry name" value="ARGININE DEIMINASE"/>
    <property type="match status" value="1"/>
</dbReference>
<keyword evidence="1" id="KW-0808">Transferase</keyword>
<dbReference type="Proteomes" id="UP000245938">
    <property type="component" value="Unassembled WGS sequence"/>
</dbReference>
<dbReference type="PANTHER" id="PTHR47271">
    <property type="entry name" value="ARGININE DEIMINASE"/>
    <property type="match status" value="1"/>
</dbReference>
<reference evidence="1 2" key="1">
    <citation type="submission" date="2018-05" db="EMBL/GenBank/DDBJ databases">
        <title>Kurthia sibirica genome sequence.</title>
        <authorList>
            <person name="Maclea K.S."/>
            <person name="Goen A.E."/>
        </authorList>
    </citation>
    <scope>NUCLEOTIDE SEQUENCE [LARGE SCALE GENOMIC DNA]</scope>
    <source>
        <strain evidence="1 2">ATCC 49154</strain>
    </source>
</reference>